<comment type="caution">
    <text evidence="2">The sequence shown here is derived from an EMBL/GenBank/DDBJ whole genome shotgun (WGS) entry which is preliminary data.</text>
</comment>
<gene>
    <name evidence="2" type="ORF">LOD99_11263</name>
</gene>
<organism evidence="2 3">
    <name type="scientific">Oopsacas minuta</name>
    <dbReference type="NCBI Taxonomy" id="111878"/>
    <lineage>
        <taxon>Eukaryota</taxon>
        <taxon>Metazoa</taxon>
        <taxon>Porifera</taxon>
        <taxon>Hexactinellida</taxon>
        <taxon>Hexasterophora</taxon>
        <taxon>Lyssacinosida</taxon>
        <taxon>Leucopsacidae</taxon>
        <taxon>Oopsacas</taxon>
    </lineage>
</organism>
<keyword evidence="3" id="KW-1185">Reference proteome</keyword>
<name>A0AAV7K6M9_9METZ</name>
<dbReference type="Pfam" id="PF13358">
    <property type="entry name" value="DDE_3"/>
    <property type="match status" value="1"/>
</dbReference>
<evidence type="ECO:0000259" key="1">
    <source>
        <dbReference type="Pfam" id="PF13358"/>
    </source>
</evidence>
<dbReference type="Proteomes" id="UP001165289">
    <property type="component" value="Unassembled WGS sequence"/>
</dbReference>
<dbReference type="PANTHER" id="PTHR47326">
    <property type="entry name" value="TRANSPOSABLE ELEMENT TC3 TRANSPOSASE-LIKE PROTEIN"/>
    <property type="match status" value="1"/>
</dbReference>
<reference evidence="2 3" key="1">
    <citation type="journal article" date="2023" name="BMC Biol.">
        <title>The compact genome of the sponge Oopsacas minuta (Hexactinellida) is lacking key metazoan core genes.</title>
        <authorList>
            <person name="Santini S."/>
            <person name="Schenkelaars Q."/>
            <person name="Jourda C."/>
            <person name="Duchesne M."/>
            <person name="Belahbib H."/>
            <person name="Rocher C."/>
            <person name="Selva M."/>
            <person name="Riesgo A."/>
            <person name="Vervoort M."/>
            <person name="Leys S.P."/>
            <person name="Kodjabachian L."/>
            <person name="Le Bivic A."/>
            <person name="Borchiellini C."/>
            <person name="Claverie J.M."/>
            <person name="Renard E."/>
        </authorList>
    </citation>
    <scope>NUCLEOTIDE SEQUENCE [LARGE SCALE GENOMIC DNA]</scope>
    <source>
        <strain evidence="2">SPO-2</strain>
    </source>
</reference>
<dbReference type="InterPro" id="IPR036397">
    <property type="entry name" value="RNaseH_sf"/>
</dbReference>
<dbReference type="EMBL" id="JAKMXF010000138">
    <property type="protein sequence ID" value="KAI6656656.1"/>
    <property type="molecule type" value="Genomic_DNA"/>
</dbReference>
<evidence type="ECO:0000313" key="2">
    <source>
        <dbReference type="EMBL" id="KAI6656656.1"/>
    </source>
</evidence>
<proteinExistence type="predicted"/>
<evidence type="ECO:0000313" key="3">
    <source>
        <dbReference type="Proteomes" id="UP001165289"/>
    </source>
</evidence>
<dbReference type="PANTHER" id="PTHR47326:SF1">
    <property type="entry name" value="HTH PSQ-TYPE DOMAIN-CONTAINING PROTEIN"/>
    <property type="match status" value="1"/>
</dbReference>
<dbReference type="AlphaFoldDB" id="A0AAV7K6M9"/>
<accession>A0AAV7K6M9</accession>
<feature type="domain" description="Tc1-like transposase DDE" evidence="1">
    <location>
        <begin position="103"/>
        <end position="181"/>
    </location>
</feature>
<dbReference type="GO" id="GO:0003676">
    <property type="term" value="F:nucleic acid binding"/>
    <property type="evidence" value="ECO:0007669"/>
    <property type="project" value="InterPro"/>
</dbReference>
<protein>
    <recommendedName>
        <fullName evidence="1">Tc1-like transposase DDE domain-containing protein</fullName>
    </recommendedName>
</protein>
<dbReference type="Gene3D" id="3.30.420.10">
    <property type="entry name" value="Ribonuclease H-like superfamily/Ribonuclease H"/>
    <property type="match status" value="1"/>
</dbReference>
<dbReference type="InterPro" id="IPR038717">
    <property type="entry name" value="Tc1-like_DDE_dom"/>
</dbReference>
<sequence length="185" mass="21566">MMQNRLDFALKHKNWTVTDWENVLWSDESPFQLFAPPNRQNDRMWSYSSADVQPFKCVKFPAKLQVWGMMSHQALSELHIIPQKQNVNGEYYREKILKGTCMDAMRRTANSGTILERSMTEKMSQSIFMQDGAPAHTAKFTQTWCSEHLPNYWVKVDWPGNSPDLNPIENLWSILANKLSKLPRS</sequence>